<reference evidence="2 3" key="1">
    <citation type="submission" date="2024-11" db="EMBL/GenBank/DDBJ databases">
        <authorList>
            <person name="Heng Y.C."/>
            <person name="Lim A.C.H."/>
            <person name="Lee J.K.Y."/>
            <person name="Kittelmann S."/>
        </authorList>
    </citation>
    <scope>NUCLEOTIDE SEQUENCE [LARGE SCALE GENOMIC DNA]</scope>
    <source>
        <strain evidence="2 3">WILCCON 0114</strain>
    </source>
</reference>
<dbReference type="InterPro" id="IPR001387">
    <property type="entry name" value="Cro/C1-type_HTH"/>
</dbReference>
<evidence type="ECO:0000259" key="1">
    <source>
        <dbReference type="PROSITE" id="PS50943"/>
    </source>
</evidence>
<dbReference type="InterPro" id="IPR011990">
    <property type="entry name" value="TPR-like_helical_dom_sf"/>
</dbReference>
<proteinExistence type="predicted"/>
<dbReference type="Pfam" id="PF01381">
    <property type="entry name" value="HTH_3"/>
    <property type="match status" value="1"/>
</dbReference>
<name>A0ABW8TDZ7_9CLOT</name>
<dbReference type="Proteomes" id="UP001623592">
    <property type="component" value="Unassembled WGS sequence"/>
</dbReference>
<protein>
    <submittedName>
        <fullName evidence="2">Helix-turn-helix domain-containing protein</fullName>
    </submittedName>
</protein>
<dbReference type="SMART" id="SM00530">
    <property type="entry name" value="HTH_XRE"/>
    <property type="match status" value="1"/>
</dbReference>
<keyword evidence="3" id="KW-1185">Reference proteome</keyword>
<dbReference type="PROSITE" id="PS50943">
    <property type="entry name" value="HTH_CROC1"/>
    <property type="match status" value="1"/>
</dbReference>
<comment type="caution">
    <text evidence="2">The sequence shown here is derived from an EMBL/GenBank/DDBJ whole genome shotgun (WGS) entry which is preliminary data.</text>
</comment>
<dbReference type="EMBL" id="JBJIAA010000007">
    <property type="protein sequence ID" value="MFL0250632.1"/>
    <property type="molecule type" value="Genomic_DNA"/>
</dbReference>
<gene>
    <name evidence="2" type="ORF">ACJDT4_09390</name>
</gene>
<evidence type="ECO:0000313" key="3">
    <source>
        <dbReference type="Proteomes" id="UP001623592"/>
    </source>
</evidence>
<evidence type="ECO:0000313" key="2">
    <source>
        <dbReference type="EMBL" id="MFL0250632.1"/>
    </source>
</evidence>
<sequence length="122" mass="14539">MKKMDVKKLRYVIDFPNEFQINEAKERFELDDILCKIAMMIFSYRISHNLSEKELADKLQTNQEIVSKLESGEFVPNIEQLWVISKKLNIKFNVLFEDNEEKIEYSADAISKKMKLKQFNLK</sequence>
<feature type="domain" description="HTH cro/C1-type" evidence="1">
    <location>
        <begin position="44"/>
        <end position="95"/>
    </location>
</feature>
<dbReference type="InterPro" id="IPR010982">
    <property type="entry name" value="Lambda_DNA-bd_dom_sf"/>
</dbReference>
<organism evidence="2 3">
    <name type="scientific">Clostridium neuense</name>
    <dbReference type="NCBI Taxonomy" id="1728934"/>
    <lineage>
        <taxon>Bacteria</taxon>
        <taxon>Bacillati</taxon>
        <taxon>Bacillota</taxon>
        <taxon>Clostridia</taxon>
        <taxon>Eubacteriales</taxon>
        <taxon>Clostridiaceae</taxon>
        <taxon>Clostridium</taxon>
    </lineage>
</organism>
<dbReference type="SUPFAM" id="SSF47413">
    <property type="entry name" value="lambda repressor-like DNA-binding domains"/>
    <property type="match status" value="1"/>
</dbReference>
<dbReference type="Gene3D" id="1.25.40.10">
    <property type="entry name" value="Tetratricopeptide repeat domain"/>
    <property type="match status" value="1"/>
</dbReference>
<dbReference type="CDD" id="cd00093">
    <property type="entry name" value="HTH_XRE"/>
    <property type="match status" value="1"/>
</dbReference>
<accession>A0ABW8TDZ7</accession>